<feature type="domain" description="Cdc6 C-terminal" evidence="7">
    <location>
        <begin position="306"/>
        <end position="389"/>
    </location>
</feature>
<reference evidence="8 9" key="1">
    <citation type="submission" date="2015-12" db="EMBL/GenBank/DDBJ databases">
        <title>Haloprofundus marisrubri gen. nov., sp. nov., an extremely halophilic archaeon isolated from the Discovery deep brine-seawater interface in the Red Sea.</title>
        <authorList>
            <person name="Zhang G."/>
            <person name="Stingl U."/>
            <person name="Rashid M."/>
        </authorList>
    </citation>
    <scope>NUCLEOTIDE SEQUENCE [LARGE SCALE GENOMIC DNA]</scope>
    <source>
        <strain evidence="8 9">SB9</strain>
    </source>
</reference>
<protein>
    <recommendedName>
        <fullName evidence="5">ORC1-type DNA replication protein</fullName>
    </recommendedName>
</protein>
<keyword evidence="3 5" id="KW-0547">Nucleotide-binding</keyword>
<evidence type="ECO:0000256" key="2">
    <source>
        <dbReference type="ARBA" id="ARBA00022705"/>
    </source>
</evidence>
<evidence type="ECO:0000259" key="6">
    <source>
        <dbReference type="SMART" id="SM00382"/>
    </source>
</evidence>
<dbReference type="RefSeq" id="WP_058580695.1">
    <property type="nucleotide sequence ID" value="NZ_LOPU01000016.1"/>
</dbReference>
<dbReference type="InterPro" id="IPR050311">
    <property type="entry name" value="ORC1/CDC6"/>
</dbReference>
<evidence type="ECO:0000256" key="3">
    <source>
        <dbReference type="ARBA" id="ARBA00022741"/>
    </source>
</evidence>
<evidence type="ECO:0000256" key="5">
    <source>
        <dbReference type="HAMAP-Rule" id="MF_01407"/>
    </source>
</evidence>
<comment type="function">
    <text evidence="5">Involved in regulation of DNA replication.</text>
</comment>
<evidence type="ECO:0000313" key="8">
    <source>
        <dbReference type="EMBL" id="KTG10897.1"/>
    </source>
</evidence>
<feature type="binding site" evidence="5">
    <location>
        <position position="211"/>
    </location>
    <ligand>
        <name>ATP</name>
        <dbReference type="ChEBI" id="CHEBI:30616"/>
    </ligand>
</feature>
<dbReference type="AlphaFoldDB" id="A0A0W1RBX5"/>
<dbReference type="CDD" id="cd00009">
    <property type="entry name" value="AAA"/>
    <property type="match status" value="1"/>
</dbReference>
<dbReference type="InterPro" id="IPR036390">
    <property type="entry name" value="WH_DNA-bd_sf"/>
</dbReference>
<keyword evidence="4 5" id="KW-0067">ATP-binding</keyword>
<dbReference type="PANTHER" id="PTHR10763">
    <property type="entry name" value="CELL DIVISION CONTROL PROTEIN 6-RELATED"/>
    <property type="match status" value="1"/>
</dbReference>
<dbReference type="Gene3D" id="1.10.8.60">
    <property type="match status" value="1"/>
</dbReference>
<dbReference type="SMART" id="SM01074">
    <property type="entry name" value="Cdc6_C"/>
    <property type="match status" value="1"/>
</dbReference>
<dbReference type="SUPFAM" id="SSF46785">
    <property type="entry name" value="Winged helix' DNA-binding domain"/>
    <property type="match status" value="1"/>
</dbReference>
<dbReference type="GO" id="GO:0006260">
    <property type="term" value="P:DNA replication"/>
    <property type="evidence" value="ECO:0007669"/>
    <property type="project" value="UniProtKB-UniRule"/>
</dbReference>
<dbReference type="NCBIfam" id="TIGR02928">
    <property type="entry name" value="orc1/cdc6 family replication initiation protein"/>
    <property type="match status" value="1"/>
</dbReference>
<evidence type="ECO:0000256" key="4">
    <source>
        <dbReference type="ARBA" id="ARBA00022840"/>
    </source>
</evidence>
<dbReference type="PANTHER" id="PTHR10763:SF22">
    <property type="entry name" value="ORC1-TYPE DNA REPLICATION PROTEIN"/>
    <property type="match status" value="1"/>
</dbReference>
<dbReference type="STRING" id="1514971.AUR64_06870"/>
<keyword evidence="8" id="KW-0132">Cell division</keyword>
<keyword evidence="2 5" id="KW-0235">DNA replication</keyword>
<dbReference type="InterPro" id="IPR036388">
    <property type="entry name" value="WH-like_DNA-bd_sf"/>
</dbReference>
<name>A0A0W1RBX5_9EURY</name>
<keyword evidence="8" id="KW-0131">Cell cycle</keyword>
<dbReference type="OrthoDB" id="195574at2157"/>
<dbReference type="InterPro" id="IPR003593">
    <property type="entry name" value="AAA+_ATPase"/>
</dbReference>
<dbReference type="Pfam" id="PF22703">
    <property type="entry name" value="Cdc6_lid"/>
    <property type="match status" value="1"/>
</dbReference>
<dbReference type="InterPro" id="IPR055237">
    <property type="entry name" value="Cdc6_lid"/>
</dbReference>
<dbReference type="GO" id="GO:0005524">
    <property type="term" value="F:ATP binding"/>
    <property type="evidence" value="ECO:0007669"/>
    <property type="project" value="UniProtKB-UniRule"/>
</dbReference>
<evidence type="ECO:0000259" key="7">
    <source>
        <dbReference type="SMART" id="SM01074"/>
    </source>
</evidence>
<dbReference type="InterPro" id="IPR027417">
    <property type="entry name" value="P-loop_NTPase"/>
</dbReference>
<dbReference type="InterPro" id="IPR014277">
    <property type="entry name" value="Orc1/Cdc6_arc"/>
</dbReference>
<dbReference type="Proteomes" id="UP000054387">
    <property type="component" value="Unassembled WGS sequence"/>
</dbReference>
<dbReference type="InterPro" id="IPR049945">
    <property type="entry name" value="AAA_22"/>
</dbReference>
<feature type="domain" description="AAA+ ATPase" evidence="6">
    <location>
        <begin position="49"/>
        <end position="220"/>
    </location>
</feature>
<dbReference type="Gene3D" id="3.40.50.300">
    <property type="entry name" value="P-loop containing nucleotide triphosphate hydrolases"/>
    <property type="match status" value="1"/>
</dbReference>
<dbReference type="InterPro" id="IPR015163">
    <property type="entry name" value="Cdc6_C"/>
</dbReference>
<feature type="binding site" evidence="5">
    <location>
        <begin position="61"/>
        <end position="65"/>
    </location>
    <ligand>
        <name>ATP</name>
        <dbReference type="ChEBI" id="CHEBI:30616"/>
    </ligand>
</feature>
<proteinExistence type="inferred from homology"/>
<dbReference type="SMART" id="SM00382">
    <property type="entry name" value="AAA"/>
    <property type="match status" value="1"/>
</dbReference>
<dbReference type="SUPFAM" id="SSF52540">
    <property type="entry name" value="P-loop containing nucleoside triphosphate hydrolases"/>
    <property type="match status" value="1"/>
</dbReference>
<evidence type="ECO:0000256" key="1">
    <source>
        <dbReference type="ARBA" id="ARBA00006184"/>
    </source>
</evidence>
<accession>A0A0W1RBX5</accession>
<keyword evidence="9" id="KW-1185">Reference proteome</keyword>
<dbReference type="Pfam" id="PF13401">
    <property type="entry name" value="AAA_22"/>
    <property type="match status" value="1"/>
</dbReference>
<sequence>MRTTFRTERNVFTNKDVFKEGYDPDEILERDEEISEYIGYLEDALFGETPKNIIVYGNTGVGKTVVTDHVTQMLSSEAERRDEGVDIHVVKVNCGHHTSSYQAAVALVNAMRRDTDREEIGKGYGFADAMDMLYAEVEQREGTVYVILDEIDFLGDDDQILYELPRASANGYVERSHVGVIGISNDYTYRDNLSSKVKDTLQEDEIKFPPYDAAELRTILEDRAEKGMKEDVLDGAVIPKCAAISARDSGSARQAIDLLREAGNVADADGRDAVGETDVDEAVTRVERGRLKDGIRDLTAHGKHILLSLARAYGRQETPLRLKELLPIYERVARGAGSDPLGEHRVRDHLADLTMLGFVEQRRTNKGRAGGQFYQYDLSVDAEAVFEVVSE</sequence>
<comment type="similarity">
    <text evidence="1 5">Belongs to the CDC6/cdc18 family.</text>
</comment>
<dbReference type="CDD" id="cd08768">
    <property type="entry name" value="Cdc6_C"/>
    <property type="match status" value="1"/>
</dbReference>
<dbReference type="FunFam" id="1.10.8.60:FF:000073">
    <property type="entry name" value="ORC1-type DNA replication protein"/>
    <property type="match status" value="1"/>
</dbReference>
<feature type="binding site" evidence="5">
    <location>
        <position position="223"/>
    </location>
    <ligand>
        <name>ATP</name>
        <dbReference type="ChEBI" id="CHEBI:30616"/>
    </ligand>
</feature>
<comment type="caution">
    <text evidence="8">The sequence shown here is derived from an EMBL/GenBank/DDBJ whole genome shotgun (WGS) entry which is preliminary data.</text>
</comment>
<gene>
    <name evidence="8" type="ORF">AUR64_06870</name>
</gene>
<dbReference type="Pfam" id="PF09079">
    <property type="entry name" value="WHD_Cdc6"/>
    <property type="match status" value="1"/>
</dbReference>
<dbReference type="GO" id="GO:0016887">
    <property type="term" value="F:ATP hydrolysis activity"/>
    <property type="evidence" value="ECO:0007669"/>
    <property type="project" value="InterPro"/>
</dbReference>
<dbReference type="Gene3D" id="1.10.10.10">
    <property type="entry name" value="Winged helix-like DNA-binding domain superfamily/Winged helix DNA-binding domain"/>
    <property type="match status" value="1"/>
</dbReference>
<evidence type="ECO:0000313" key="9">
    <source>
        <dbReference type="Proteomes" id="UP000054387"/>
    </source>
</evidence>
<dbReference type="GO" id="GO:0051301">
    <property type="term" value="P:cell division"/>
    <property type="evidence" value="ECO:0007669"/>
    <property type="project" value="UniProtKB-KW"/>
</dbReference>
<dbReference type="HAMAP" id="MF_01407">
    <property type="entry name" value="ORC1_type_DNA_replic_protein"/>
    <property type="match status" value="1"/>
</dbReference>
<organism evidence="8 9">
    <name type="scientific">Haloprofundus marisrubri</name>
    <dbReference type="NCBI Taxonomy" id="1514971"/>
    <lineage>
        <taxon>Archaea</taxon>
        <taxon>Methanobacteriati</taxon>
        <taxon>Methanobacteriota</taxon>
        <taxon>Stenosarchaea group</taxon>
        <taxon>Halobacteria</taxon>
        <taxon>Halobacteriales</taxon>
        <taxon>Haloferacaceae</taxon>
        <taxon>Haloprofundus</taxon>
    </lineage>
</organism>
<dbReference type="EMBL" id="LOPU01000016">
    <property type="protein sequence ID" value="KTG10897.1"/>
    <property type="molecule type" value="Genomic_DNA"/>
</dbReference>